<dbReference type="GO" id="GO:0003677">
    <property type="term" value="F:DNA binding"/>
    <property type="evidence" value="ECO:0007669"/>
    <property type="project" value="InterPro"/>
</dbReference>
<dbReference type="InterPro" id="IPR006119">
    <property type="entry name" value="Resolv_N"/>
</dbReference>
<keyword evidence="5" id="KW-1185">Reference proteome</keyword>
<evidence type="ECO:0000256" key="1">
    <source>
        <dbReference type="SAM" id="Coils"/>
    </source>
</evidence>
<feature type="coiled-coil region" evidence="1">
    <location>
        <begin position="378"/>
        <end position="405"/>
    </location>
</feature>
<keyword evidence="1" id="KW-0175">Coiled coil</keyword>
<dbReference type="InterPro" id="IPR038109">
    <property type="entry name" value="DNA_bind_recomb_sf"/>
</dbReference>
<name>A0A2L2X9D1_9FIRM</name>
<dbReference type="PROSITE" id="PS51737">
    <property type="entry name" value="RECOMBINASE_DNA_BIND"/>
    <property type="match status" value="1"/>
</dbReference>
<dbReference type="Proteomes" id="UP000239549">
    <property type="component" value="Unassembled WGS sequence"/>
</dbReference>
<dbReference type="PANTHER" id="PTHR30461">
    <property type="entry name" value="DNA-INVERTASE FROM LAMBDOID PROPHAGE"/>
    <property type="match status" value="1"/>
</dbReference>
<accession>A0A2L2X9D1</accession>
<dbReference type="Pfam" id="PF00239">
    <property type="entry name" value="Resolvase"/>
    <property type="match status" value="1"/>
</dbReference>
<dbReference type="SMART" id="SM00857">
    <property type="entry name" value="Resolvase"/>
    <property type="match status" value="1"/>
</dbReference>
<dbReference type="PANTHER" id="PTHR30461:SF23">
    <property type="entry name" value="DNA RECOMBINASE-RELATED"/>
    <property type="match status" value="1"/>
</dbReference>
<dbReference type="GO" id="GO:0000150">
    <property type="term" value="F:DNA strand exchange activity"/>
    <property type="evidence" value="ECO:0007669"/>
    <property type="project" value="InterPro"/>
</dbReference>
<dbReference type="AlphaFoldDB" id="A0A2L2X9D1"/>
<dbReference type="PROSITE" id="PS51736">
    <property type="entry name" value="RECOMBINASES_3"/>
    <property type="match status" value="1"/>
</dbReference>
<dbReference type="SUPFAM" id="SSF53041">
    <property type="entry name" value="Resolvase-like"/>
    <property type="match status" value="1"/>
</dbReference>
<sequence>MAAGIKGVTPEETAGVYTRISTDEDLQKWSLGAQEKELLELAGRRGYCLYRTYRDTITGSRASRPGLDRLRDDMSAGKFKLILVVDQDRLSRMEPIDWELLKREIRQAGARIVTPFQEIDFSDEDNELVSDVFNLFARHQRRKIKKAMQRGRAEAAENGIWLGKLPYGRKKVSEPDGRVRIIADPEKGPTVRKIFSMYAGGMGIHSITREMNGQGIPSPGGGKWDSSTVHRILTQPMHRGDLRRRENGREIYLKGIFEPTVPAELYDLCQQTLKNRREGRAWSRTGRVTALAAGILHCQCGKKLNVHPISVKRGSRSYVYYHYRHRERRNSKALKPACPASHRVPAVDREILRAAQKVLLEKGPEWLLILVGERNKSQKGLTARLEMLKKAHARLKAKKEKLLRLYLEDGWDRAELESQKRIVDGGLKQNLEEWREVRGMLDGMEEKWDNGRYMEEYYCFILNIEREMSRLTQQRLIRLLFPRVEVDLRGNLRIVSLLAGGGGCREKLLPPCTPGNCT</sequence>
<evidence type="ECO:0000313" key="5">
    <source>
        <dbReference type="Proteomes" id="UP000239549"/>
    </source>
</evidence>
<dbReference type="Pfam" id="PF07508">
    <property type="entry name" value="Recombinase"/>
    <property type="match status" value="1"/>
</dbReference>
<dbReference type="RefSeq" id="WP_104371330.1">
    <property type="nucleotide sequence ID" value="NZ_BFAV01000060.1"/>
</dbReference>
<dbReference type="CDD" id="cd00338">
    <property type="entry name" value="Ser_Recombinase"/>
    <property type="match status" value="1"/>
</dbReference>
<dbReference type="OrthoDB" id="1094757at2"/>
<dbReference type="Gene3D" id="3.90.1750.20">
    <property type="entry name" value="Putative Large Serine Recombinase, Chain B, Domain 2"/>
    <property type="match status" value="1"/>
</dbReference>
<proteinExistence type="predicted"/>
<dbReference type="Gene3D" id="3.40.50.1390">
    <property type="entry name" value="Resolvase, N-terminal catalytic domain"/>
    <property type="match status" value="1"/>
</dbReference>
<comment type="caution">
    <text evidence="4">The sequence shown here is derived from an EMBL/GenBank/DDBJ whole genome shotgun (WGS) entry which is preliminary data.</text>
</comment>
<dbReference type="InterPro" id="IPR011109">
    <property type="entry name" value="DNA_bind_recombinase_dom"/>
</dbReference>
<reference evidence="5" key="1">
    <citation type="submission" date="2018-02" db="EMBL/GenBank/DDBJ databases">
        <title>Genome sequence of Desulfocucumis palustris strain NAW-5.</title>
        <authorList>
            <person name="Watanabe M."/>
            <person name="Kojima H."/>
            <person name="Fukui M."/>
        </authorList>
    </citation>
    <scope>NUCLEOTIDE SEQUENCE [LARGE SCALE GENOMIC DNA]</scope>
    <source>
        <strain evidence="5">NAW-5</strain>
    </source>
</reference>
<feature type="domain" description="Resolvase/invertase-type recombinase catalytic" evidence="2">
    <location>
        <begin position="13"/>
        <end position="159"/>
    </location>
</feature>
<dbReference type="InterPro" id="IPR050639">
    <property type="entry name" value="SSR_resolvase"/>
</dbReference>
<evidence type="ECO:0000259" key="3">
    <source>
        <dbReference type="PROSITE" id="PS51737"/>
    </source>
</evidence>
<gene>
    <name evidence="4" type="ORF">DCCM_1053</name>
</gene>
<evidence type="ECO:0000259" key="2">
    <source>
        <dbReference type="PROSITE" id="PS51736"/>
    </source>
</evidence>
<evidence type="ECO:0000313" key="4">
    <source>
        <dbReference type="EMBL" id="GBF32857.1"/>
    </source>
</evidence>
<feature type="domain" description="Recombinase" evidence="3">
    <location>
        <begin position="166"/>
        <end position="279"/>
    </location>
</feature>
<protein>
    <submittedName>
        <fullName evidence="4">Recombinase</fullName>
    </submittedName>
</protein>
<dbReference type="InterPro" id="IPR036162">
    <property type="entry name" value="Resolvase-like_N_sf"/>
</dbReference>
<dbReference type="EMBL" id="BFAV01000060">
    <property type="protein sequence ID" value="GBF32857.1"/>
    <property type="molecule type" value="Genomic_DNA"/>
</dbReference>
<organism evidence="4 5">
    <name type="scientific">Desulfocucumis palustris</name>
    <dbReference type="NCBI Taxonomy" id="1898651"/>
    <lineage>
        <taxon>Bacteria</taxon>
        <taxon>Bacillati</taxon>
        <taxon>Bacillota</taxon>
        <taxon>Clostridia</taxon>
        <taxon>Eubacteriales</taxon>
        <taxon>Desulfocucumaceae</taxon>
        <taxon>Desulfocucumis</taxon>
    </lineage>
</organism>